<feature type="coiled-coil region" evidence="1">
    <location>
        <begin position="128"/>
        <end position="181"/>
    </location>
</feature>
<dbReference type="Pfam" id="PF13148">
    <property type="entry name" value="DUF3987"/>
    <property type="match status" value="1"/>
</dbReference>
<evidence type="ECO:0000256" key="1">
    <source>
        <dbReference type="SAM" id="Coils"/>
    </source>
</evidence>
<proteinExistence type="predicted"/>
<dbReference type="EMBL" id="FLUP01000001">
    <property type="protein sequence ID" value="SBV95016.1"/>
    <property type="molecule type" value="Genomic_DNA"/>
</dbReference>
<keyword evidence="1" id="KW-0175">Coiled coil</keyword>
<dbReference type="InterPro" id="IPR025048">
    <property type="entry name" value="DUF3987"/>
</dbReference>
<sequence length="494" mass="56839">MHRSINLPSIFQRDRDSLIAAYLDAKNSPIVKLPRFTNCQFPEVTNRIVSGIASARHIDVGLPLLGWFAAIAGADRGLHRVILRNTGYINSLSLIIMACGEPGCGKSLALQDFTEFFIKKEKEKYLPSEELKKIITIQRSRIKALEKQFIKTGDSAKLDEAKKIEEKLKEDEMNLNKLDLVFNISDITAPSYLELMKKQGFALRMESDGVLLPRSTFDMIRKFWSGETHSQDRISRDRIVCHDPFLVDLVFTQMGPFTKFVQTKEIIDTGLFARMLIYHAETQDPKRFQTPKRTIDSEAKSAITKTLERIMHSADIRITGQHNDIFLTQEAESTWFKFDEMSKEDALDHDIAIEDWARRAGQHVLRIAGILHVAENYVPSQHPITTEEIITAIDISNNLREHAWQCRAGYTNEREKECECDTALSILNENMDFFSETQLKQRLKDKFTANEVQIALFKIEQAGIIENITIRNEKRLRGRPTGQTFKNCYYERFI</sequence>
<reference evidence="2" key="1">
    <citation type="submission" date="2016-04" db="EMBL/GenBank/DDBJ databases">
        <authorList>
            <person name="Evans L.H."/>
            <person name="Alamgir A."/>
            <person name="Owens N."/>
            <person name="Weber N.D."/>
            <person name="Virtaneva K."/>
            <person name="Barbian K."/>
            <person name="Babar A."/>
            <person name="Rosenke K."/>
        </authorList>
    </citation>
    <scope>NUCLEOTIDE SEQUENCE</scope>
    <source>
        <strain evidence="2">92-2</strain>
    </source>
</reference>
<dbReference type="RefSeq" id="WP_296935057.1">
    <property type="nucleotide sequence ID" value="NZ_LT598928.1"/>
</dbReference>
<organism evidence="2">
    <name type="scientific">uncultured Desulfovibrio sp</name>
    <dbReference type="NCBI Taxonomy" id="167968"/>
    <lineage>
        <taxon>Bacteria</taxon>
        <taxon>Pseudomonadati</taxon>
        <taxon>Thermodesulfobacteriota</taxon>
        <taxon>Desulfovibrionia</taxon>
        <taxon>Desulfovibrionales</taxon>
        <taxon>Desulfovibrionaceae</taxon>
        <taxon>Desulfovibrio</taxon>
        <taxon>environmental samples</taxon>
    </lineage>
</organism>
<evidence type="ECO:0008006" key="3">
    <source>
        <dbReference type="Google" id="ProtNLM"/>
    </source>
</evidence>
<accession>A0A212J6F8</accession>
<evidence type="ECO:0000313" key="2">
    <source>
        <dbReference type="EMBL" id="SBV95016.1"/>
    </source>
</evidence>
<protein>
    <recommendedName>
        <fullName evidence="3">DUF3987 domain-containing protein</fullName>
    </recommendedName>
</protein>
<name>A0A212J6F8_9BACT</name>
<gene>
    <name evidence="2" type="ORF">KM92DES2_10605</name>
</gene>
<dbReference type="AlphaFoldDB" id="A0A212J6F8"/>